<evidence type="ECO:0000313" key="3">
    <source>
        <dbReference type="EMBL" id="AZG12510.1"/>
    </source>
</evidence>
<dbReference type="SMART" id="SM00869">
    <property type="entry name" value="Autotransporter"/>
    <property type="match status" value="1"/>
</dbReference>
<evidence type="ECO:0000259" key="2">
    <source>
        <dbReference type="PROSITE" id="PS51208"/>
    </source>
</evidence>
<dbReference type="Pfam" id="PF03797">
    <property type="entry name" value="Autotransporter"/>
    <property type="match status" value="1"/>
</dbReference>
<dbReference type="AlphaFoldDB" id="A0A3G8GX22"/>
<dbReference type="InterPro" id="IPR003991">
    <property type="entry name" value="Pertactin_virulence_factor"/>
</dbReference>
<dbReference type="Gene3D" id="2.40.128.130">
    <property type="entry name" value="Autotransporter beta-domain"/>
    <property type="match status" value="1"/>
</dbReference>
<evidence type="ECO:0000256" key="1">
    <source>
        <dbReference type="SAM" id="MobiDB-lite"/>
    </source>
</evidence>
<feature type="domain" description="Autotransporter" evidence="2">
    <location>
        <begin position="633"/>
        <end position="910"/>
    </location>
</feature>
<gene>
    <name evidence="3" type="ORF">EHF44_03170</name>
</gene>
<organism evidence="3 4">
    <name type="scientific">Cupriavidus pauculus</name>
    <dbReference type="NCBI Taxonomy" id="82633"/>
    <lineage>
        <taxon>Bacteria</taxon>
        <taxon>Pseudomonadati</taxon>
        <taxon>Pseudomonadota</taxon>
        <taxon>Betaproteobacteria</taxon>
        <taxon>Burkholderiales</taxon>
        <taxon>Burkholderiaceae</taxon>
        <taxon>Cupriavidus</taxon>
    </lineage>
</organism>
<dbReference type="Proteomes" id="UP000270411">
    <property type="component" value="Chromosome 1"/>
</dbReference>
<evidence type="ECO:0000313" key="4">
    <source>
        <dbReference type="Proteomes" id="UP000270411"/>
    </source>
</evidence>
<protein>
    <submittedName>
        <fullName evidence="3">Autotransporter outer membrane beta-barrel domain-containing protein</fullName>
    </submittedName>
</protein>
<dbReference type="PROSITE" id="PS51208">
    <property type="entry name" value="AUTOTRANSPORTER"/>
    <property type="match status" value="1"/>
</dbReference>
<dbReference type="PANTHER" id="PTHR12338">
    <property type="entry name" value="AUTOTRANSPORTER"/>
    <property type="match status" value="1"/>
</dbReference>
<feature type="region of interest" description="Disordered" evidence="1">
    <location>
        <begin position="563"/>
        <end position="605"/>
    </location>
</feature>
<dbReference type="OrthoDB" id="8613300at2"/>
<dbReference type="EMBL" id="CP033969">
    <property type="protein sequence ID" value="AZG12510.1"/>
    <property type="molecule type" value="Genomic_DNA"/>
</dbReference>
<dbReference type="InterPro" id="IPR011050">
    <property type="entry name" value="Pectin_lyase_fold/virulence"/>
</dbReference>
<dbReference type="SUPFAM" id="SSF103515">
    <property type="entry name" value="Autotransporter"/>
    <property type="match status" value="1"/>
</dbReference>
<dbReference type="CDD" id="cd01344">
    <property type="entry name" value="PL2_Passenger_AT"/>
    <property type="match status" value="1"/>
</dbReference>
<dbReference type="InterPro" id="IPR005546">
    <property type="entry name" value="Autotransporte_beta"/>
</dbReference>
<dbReference type="PANTHER" id="PTHR12338:SF5">
    <property type="entry name" value="ANTIGEN 43-RELATED"/>
    <property type="match status" value="1"/>
</dbReference>
<dbReference type="InterPro" id="IPR006315">
    <property type="entry name" value="OM_autotransptr_brl_dom"/>
</dbReference>
<reference evidence="4" key="1">
    <citation type="submission" date="2018-11" db="EMBL/GenBank/DDBJ databases">
        <title>FDA dAtabase for Regulatory Grade micrObial Sequences (FDA-ARGOS): Supporting development and validation of Infectious Disease Dx tests.</title>
        <authorList>
            <person name="Goldberg B."/>
            <person name="Campos J."/>
            <person name="Tallon L."/>
            <person name="Sadzewicz L."/>
            <person name="Zhao X."/>
            <person name="Vavikolanu K."/>
            <person name="Mehta A."/>
            <person name="Aluvathingal J."/>
            <person name="Nadendla S."/>
            <person name="Geyer C."/>
            <person name="Nandy P."/>
            <person name="Yan Y."/>
            <person name="Sichtig H."/>
        </authorList>
    </citation>
    <scope>NUCLEOTIDE SEQUENCE [LARGE SCALE GENOMIC DNA]</scope>
    <source>
        <strain evidence="4">FDAARGOS_614</strain>
    </source>
</reference>
<dbReference type="KEGG" id="cpau:EHF44_03170"/>
<sequence>MLAVCAAGEAHAAACPPPASGATSYVADGCDGTVAGGTFDTGATANALVFQAVNNGSITTTAPVTLRAGGDGATGAYASAGGAIRLDAPGSTLSLSGADARGVHASGTGAVVSGQAAITTTGASAHAALATDGGLVQLRDSVLATQGQDAAGIAVSSGRVELLGASAITTTGLAAPGVVQTGTLGSVLVDGQAGRASIRTTGREAPGVAVLSPGNVHLRNVDVLSENDRSYGLFASGVGASVTTENTTVQSLGRIASAVEVLDGASARLVGGSVAATAAVADGISVLGPGSRVDADGTTVTVSGLYAYGIRVRDGSTFTLSNGAIEATGLYGVGVVALGINAPTMQTVTLSNTRLSTLLGPALTVSGGNGVITLTDATVSGAQIWLDVEGDRQFETRADVTASRSTLRGTAILIDGIEGVLPTTSNVTLRDRSTWWVTGHSRLTRLDNVDSTVAFTPPVDGIFPTLTVRDYAGSGGTLVLSAALGGDGSPANRLVVNGGTASGATALRVVNAGGAGALTSEGIRVVEVTGGGSAPAGTFALAGRAVAGPYEYRLYRGGVRQPDDGNWYLRSQQMPDPPTPPDPPVPPIPPSPPAPPDPPRPLYRPEVPAYIANEHAAATLFQHSLHDRMGQLQFSGAPAAWLRLAGKTGESGSRGHDYSARADTVVLQGGGDIARGSLFGAADRLHLGAMLGYGHVQTDGLAAGNSARAKGEVNGYGVGLYATWFGQATTDLGPYVDTWFQYAWFDSNVRGDQLPKVDYRSQAWNASVEAGWALPLGATPWRVEPQAQAVWVRHRGVSVNEPGGTQVTGGDTKGVVTRLGMRVFRTLERDDGGRLQPYATLNWWHDRASTSIGFSDTVLGQLFPRDRYEVKLGLAARMGRGWTSWGNVGGQWGSQGYRQYALRLGARYAW</sequence>
<dbReference type="InterPro" id="IPR043990">
    <property type="entry name" value="AC_1"/>
</dbReference>
<dbReference type="InterPro" id="IPR036709">
    <property type="entry name" value="Autotransporte_beta_dom_sf"/>
</dbReference>
<dbReference type="PRINTS" id="PR01484">
    <property type="entry name" value="PRTACTNFAMLY"/>
</dbReference>
<dbReference type="Pfam" id="PF18883">
    <property type="entry name" value="AC_1"/>
    <property type="match status" value="1"/>
</dbReference>
<dbReference type="NCBIfam" id="TIGR01414">
    <property type="entry name" value="autotrans_barl"/>
    <property type="match status" value="1"/>
</dbReference>
<dbReference type="RefSeq" id="WP_124682403.1">
    <property type="nucleotide sequence ID" value="NZ_CP033969.1"/>
</dbReference>
<dbReference type="SUPFAM" id="SSF51126">
    <property type="entry name" value="Pectin lyase-like"/>
    <property type="match status" value="1"/>
</dbReference>
<proteinExistence type="predicted"/>
<dbReference type="InterPro" id="IPR050909">
    <property type="entry name" value="Bact_Autotransporter_VF"/>
</dbReference>
<feature type="compositionally biased region" description="Pro residues" evidence="1">
    <location>
        <begin position="575"/>
        <end position="602"/>
    </location>
</feature>
<accession>A0A3G8GX22</accession>
<dbReference type="GO" id="GO:0019867">
    <property type="term" value="C:outer membrane"/>
    <property type="evidence" value="ECO:0007669"/>
    <property type="project" value="InterPro"/>
</dbReference>
<dbReference type="Gene3D" id="2.160.20.20">
    <property type="match status" value="1"/>
</dbReference>
<dbReference type="InterPro" id="IPR012332">
    <property type="entry name" value="Autotransporter_pectin_lyase_C"/>
</dbReference>
<name>A0A3G8GX22_9BURK</name>